<dbReference type="PANTHER" id="PTHR30314:SF3">
    <property type="entry name" value="MITOCHONDRIAL DIVISION PROTEIN FSZA"/>
    <property type="match status" value="1"/>
</dbReference>
<proteinExistence type="inferred from homology"/>
<dbReference type="RefSeq" id="WP_229990083.1">
    <property type="nucleotide sequence ID" value="NZ_JAJJMO010000001.1"/>
</dbReference>
<protein>
    <recommendedName>
        <fullName evidence="4 5">Cell division protein FtsZ</fullName>
    </recommendedName>
</protein>
<keyword evidence="4 6" id="KW-0132">Cell division</keyword>
<feature type="binding site" evidence="4">
    <location>
        <begin position="29"/>
        <end position="33"/>
    </location>
    <ligand>
        <name>GTP</name>
        <dbReference type="ChEBI" id="CHEBI:37565"/>
    </ligand>
</feature>
<dbReference type="Pfam" id="PF00091">
    <property type="entry name" value="Tubulin"/>
    <property type="match status" value="1"/>
</dbReference>
<dbReference type="SUPFAM" id="SSF52490">
    <property type="entry name" value="Tubulin nucleotide-binding domain-like"/>
    <property type="match status" value="1"/>
</dbReference>
<evidence type="ECO:0000259" key="8">
    <source>
        <dbReference type="SMART" id="SM00864"/>
    </source>
</evidence>
<keyword evidence="4" id="KW-0963">Cytoplasm</keyword>
<dbReference type="Pfam" id="PF12327">
    <property type="entry name" value="FtsZ_C"/>
    <property type="match status" value="1"/>
</dbReference>
<dbReference type="Gene3D" id="3.40.50.1440">
    <property type="entry name" value="Tubulin/FtsZ, GTPase domain"/>
    <property type="match status" value="1"/>
</dbReference>
<feature type="domain" description="Tubulin/FtsZ 2-layer sandwich" evidence="9">
    <location>
        <begin position="216"/>
        <end position="334"/>
    </location>
</feature>
<feature type="binding site" evidence="4">
    <location>
        <position position="148"/>
    </location>
    <ligand>
        <name>GTP</name>
        <dbReference type="ChEBI" id="CHEBI:37565"/>
    </ligand>
</feature>
<dbReference type="CDD" id="cd02201">
    <property type="entry name" value="FtsZ_type1"/>
    <property type="match status" value="1"/>
</dbReference>
<dbReference type="InterPro" id="IPR008280">
    <property type="entry name" value="Tub_FtsZ_C"/>
</dbReference>
<evidence type="ECO:0000313" key="10">
    <source>
        <dbReference type="EMBL" id="MCC9073138.1"/>
    </source>
</evidence>
<dbReference type="InterPro" id="IPR000158">
    <property type="entry name" value="Cell_div_FtsZ"/>
</dbReference>
<evidence type="ECO:0000256" key="5">
    <source>
        <dbReference type="NCBIfam" id="TIGR00065"/>
    </source>
</evidence>
<dbReference type="InterPro" id="IPR036525">
    <property type="entry name" value="Tubulin/FtsZ_GTPase_sf"/>
</dbReference>
<dbReference type="EMBL" id="JAJJMO010000001">
    <property type="protein sequence ID" value="MCC9073138.1"/>
    <property type="molecule type" value="Genomic_DNA"/>
</dbReference>
<gene>
    <name evidence="4 10" type="primary">ftsZ</name>
    <name evidence="10" type="ORF">LNQ49_16295</name>
</gene>
<organism evidence="10 11">
    <name type="scientific">Flavobacterium pisciphilum</name>
    <dbReference type="NCBI Taxonomy" id="2893755"/>
    <lineage>
        <taxon>Bacteria</taxon>
        <taxon>Pseudomonadati</taxon>
        <taxon>Bacteroidota</taxon>
        <taxon>Flavobacteriia</taxon>
        <taxon>Flavobacteriales</taxon>
        <taxon>Flavobacteriaceae</taxon>
        <taxon>Flavobacterium</taxon>
    </lineage>
</organism>
<keyword evidence="4 6" id="KW-0131">Cell cycle</keyword>
<comment type="similarity">
    <text evidence="1 4 6">Belongs to the FtsZ family.</text>
</comment>
<keyword evidence="4 6" id="KW-0717">Septation</keyword>
<dbReference type="InterPro" id="IPR020805">
    <property type="entry name" value="Cell_div_FtsZ_CS"/>
</dbReference>
<comment type="subcellular location">
    <subcellularLocation>
        <location evidence="4">Cytoplasm</location>
    </subcellularLocation>
    <text evidence="4">Assembles at midcell at the inner surface of the cytoplasmic membrane.</text>
</comment>
<dbReference type="PROSITE" id="PS01134">
    <property type="entry name" value="FTSZ_1"/>
    <property type="match status" value="1"/>
</dbReference>
<dbReference type="SMART" id="SM00865">
    <property type="entry name" value="Tubulin_C"/>
    <property type="match status" value="1"/>
</dbReference>
<accession>A0ABS8MWU5</accession>
<evidence type="ECO:0000256" key="6">
    <source>
        <dbReference type="RuleBase" id="RU000631"/>
    </source>
</evidence>
<evidence type="ECO:0000256" key="2">
    <source>
        <dbReference type="ARBA" id="ARBA00022741"/>
    </source>
</evidence>
<feature type="binding site" evidence="4">
    <location>
        <position position="195"/>
    </location>
    <ligand>
        <name>GTP</name>
        <dbReference type="ChEBI" id="CHEBI:37565"/>
    </ligand>
</feature>
<evidence type="ECO:0000256" key="1">
    <source>
        <dbReference type="ARBA" id="ARBA00009690"/>
    </source>
</evidence>
<dbReference type="InterPro" id="IPR045061">
    <property type="entry name" value="FtsZ/CetZ"/>
</dbReference>
<evidence type="ECO:0000256" key="3">
    <source>
        <dbReference type="ARBA" id="ARBA00023134"/>
    </source>
</evidence>
<evidence type="ECO:0000313" key="11">
    <source>
        <dbReference type="Proteomes" id="UP001430919"/>
    </source>
</evidence>
<dbReference type="InterPro" id="IPR018316">
    <property type="entry name" value="Tubulin/FtsZ_2-layer-sand-dom"/>
</dbReference>
<feature type="binding site" evidence="4">
    <location>
        <begin position="117"/>
        <end position="119"/>
    </location>
    <ligand>
        <name>GTP</name>
        <dbReference type="ChEBI" id="CHEBI:37565"/>
    </ligand>
</feature>
<comment type="subunit">
    <text evidence="4">Homodimer. Polymerizes to form a dynamic ring structure in a strictly GTP-dependent manner. Interacts directly with several other division proteins.</text>
</comment>
<feature type="region of interest" description="Disordered" evidence="7">
    <location>
        <begin position="614"/>
        <end position="652"/>
    </location>
</feature>
<dbReference type="InterPro" id="IPR003008">
    <property type="entry name" value="Tubulin_FtsZ_GTPase"/>
</dbReference>
<dbReference type="PROSITE" id="PS01135">
    <property type="entry name" value="FTSZ_2"/>
    <property type="match status" value="1"/>
</dbReference>
<feature type="binding site" evidence="4">
    <location>
        <position position="152"/>
    </location>
    <ligand>
        <name>GTP</name>
        <dbReference type="ChEBI" id="CHEBI:37565"/>
    </ligand>
</feature>
<evidence type="ECO:0000256" key="4">
    <source>
        <dbReference type="HAMAP-Rule" id="MF_00909"/>
    </source>
</evidence>
<feature type="domain" description="Tubulin/FtsZ GTPase" evidence="8">
    <location>
        <begin position="21"/>
        <end position="213"/>
    </location>
</feature>
<sequence>MMGNSEFGSISFDLPKNQSNVIKVIGVGGGGSNAINHMFKQGIKGVDFIVCNTDSQALQNSSVPNKIQLGVNLTEGLGAGANPDVGQQSAIESIADIEKMLDRNTKMVFITAGMGGGTGTGAAPVIAQLSKEREILTVGIVTIPFLFEGKVRQEQALLGIEKLRKQVDSLIVINNNKLREVYGNLGFKAGFSKADEVLATASRGIAEVITHHYTQNIDLRDAKTVLSNSGTAIMGSSTASGENRAKDAIISALDSPLLNDNKITGAKNVLLLIVSGSNEITLDEIGEINDHIQVEAGFNANIIMGVGEDETLGDAIAVTIIATGFDVEQQNEIVNTEPKKIIHTLEDEQRSVHNLTNKTLTSFDLNAETPSTPKAEEKIVFELLDDAPEPTAVAPIVQAPVINEDELVVMSEFIKNLDVTFEIVSPITDIDFTISAPEVAPVRAVQHKIVEKEEQTTFSFDLPLFRAEPEVKAEPVVEDTRVLFELTNETRDIKVNQPVQFVPVTELSDNGIIKYSLEEYMELENDLTSSKPAEKVIEEVIPEELNITVHQRAVAPETNFSEEVSPMELTIEETLRLRADERRKKLKEFNYKFHNNVSRVEELEKEPAYKRLGIDLSNSSQNNTNSRISVGTDSNNDLQLRSNNSFLHDNVD</sequence>
<dbReference type="PANTHER" id="PTHR30314">
    <property type="entry name" value="CELL DIVISION PROTEIN FTSZ-RELATED"/>
    <property type="match status" value="1"/>
</dbReference>
<keyword evidence="11" id="KW-1185">Reference proteome</keyword>
<comment type="function">
    <text evidence="4 6">Essential cell division protein that forms a contractile ring structure (Z ring) at the future cell division site. The regulation of the ring assembly controls the timing and the location of cell division. One of the functions of the FtsZ ring is to recruit other cell division proteins to the septum to produce a new cell wall between the dividing cells. Binds GTP and shows GTPase activity.</text>
</comment>
<dbReference type="SMART" id="SM00864">
    <property type="entry name" value="Tubulin"/>
    <property type="match status" value="1"/>
</dbReference>
<evidence type="ECO:0000256" key="7">
    <source>
        <dbReference type="SAM" id="MobiDB-lite"/>
    </source>
</evidence>
<dbReference type="InterPro" id="IPR037103">
    <property type="entry name" value="Tubulin/FtsZ-like_C"/>
</dbReference>
<name>A0ABS8MWU5_9FLAO</name>
<reference evidence="10" key="1">
    <citation type="submission" date="2021-11" db="EMBL/GenBank/DDBJ databases">
        <title>Description of novel Flavobacterium species.</title>
        <authorList>
            <person name="Saticioglu I.B."/>
            <person name="Ay H."/>
            <person name="Altun S."/>
            <person name="Duman M."/>
        </authorList>
    </citation>
    <scope>NUCLEOTIDE SEQUENCE</scope>
    <source>
        <strain evidence="10">F-65</strain>
    </source>
</reference>
<keyword evidence="2 4" id="KW-0547">Nucleotide-binding</keyword>
<dbReference type="HAMAP" id="MF_00909">
    <property type="entry name" value="FtsZ"/>
    <property type="match status" value="1"/>
</dbReference>
<dbReference type="InterPro" id="IPR024757">
    <property type="entry name" value="FtsZ_C"/>
</dbReference>
<dbReference type="Gene3D" id="3.30.1330.20">
    <property type="entry name" value="Tubulin/FtsZ, C-terminal domain"/>
    <property type="match status" value="1"/>
</dbReference>
<keyword evidence="3 4" id="KW-0342">GTP-binding</keyword>
<dbReference type="SUPFAM" id="SSF55307">
    <property type="entry name" value="Tubulin C-terminal domain-like"/>
    <property type="match status" value="1"/>
</dbReference>
<dbReference type="PRINTS" id="PR00423">
    <property type="entry name" value="CELLDVISFTSZ"/>
</dbReference>
<evidence type="ECO:0000259" key="9">
    <source>
        <dbReference type="SMART" id="SM00865"/>
    </source>
</evidence>
<comment type="caution">
    <text evidence="10">The sequence shown here is derived from an EMBL/GenBank/DDBJ whole genome shotgun (WGS) entry which is preliminary data.</text>
</comment>
<dbReference type="Proteomes" id="UP001430919">
    <property type="component" value="Unassembled WGS sequence"/>
</dbReference>
<dbReference type="NCBIfam" id="TIGR00065">
    <property type="entry name" value="ftsZ"/>
    <property type="match status" value="1"/>
</dbReference>
<feature type="compositionally biased region" description="Polar residues" evidence="7">
    <location>
        <begin position="616"/>
        <end position="652"/>
    </location>
</feature>
<dbReference type="GO" id="GO:0051301">
    <property type="term" value="P:cell division"/>
    <property type="evidence" value="ECO:0007669"/>
    <property type="project" value="UniProtKB-KW"/>
</dbReference>